<dbReference type="AlphaFoldDB" id="F2NCE9"/>
<dbReference type="EMBL" id="CP002629">
    <property type="protein sequence ID" value="AEB09013.1"/>
    <property type="molecule type" value="Genomic_DNA"/>
</dbReference>
<gene>
    <name evidence="1" type="ordered locus">Desac_1150</name>
</gene>
<name>F2NCE9_DESAR</name>
<reference evidence="2" key="2">
    <citation type="submission" date="2011-03" db="EMBL/GenBank/DDBJ databases">
        <title>The complete genome of Desulfobacca acetoxidans DSM 11109.</title>
        <authorList>
            <consortium name="US DOE Joint Genome Institute (JGI-PGF)"/>
            <person name="Lucas S."/>
            <person name="Copeland A."/>
            <person name="Lapidus A."/>
            <person name="Bruce D."/>
            <person name="Goodwin L."/>
            <person name="Pitluck S."/>
            <person name="Peters L."/>
            <person name="Kyrpides N."/>
            <person name="Mavromatis K."/>
            <person name="Ivanova N."/>
            <person name="Ovchinnikova G."/>
            <person name="Teshima H."/>
            <person name="Detter J.C."/>
            <person name="Han C."/>
            <person name="Land M."/>
            <person name="Hauser L."/>
            <person name="Markowitz V."/>
            <person name="Cheng J.-F."/>
            <person name="Hugenholtz P."/>
            <person name="Woyke T."/>
            <person name="Wu D."/>
            <person name="Spring S."/>
            <person name="Schueler E."/>
            <person name="Brambilla E."/>
            <person name="Klenk H.-P."/>
            <person name="Eisen J.A."/>
        </authorList>
    </citation>
    <scope>NUCLEOTIDE SEQUENCE [LARGE SCALE GENOMIC DNA]</scope>
    <source>
        <strain evidence="2">ATCC 700848 / DSM 11109 / ASRB2</strain>
    </source>
</reference>
<dbReference type="OrthoDB" id="5515313at2"/>
<sequence length="184" mass="21027">MAEVIELEQFRRKLAADHGFRTWLTRFREQFGPQTRLGDLSDRTLLFLATPGEENLCVIFDLVMGAKGWGTSTRFILNDLDSQTKQCVLDLSLRLLDYFRFEMLRRLGWVESPPKAEQPLVALLDIVAKASAAQAIQTPPLAPGYPAYGEYEKLIPSDRAIFIRRLIPQALKEFRQRLESAQNS</sequence>
<dbReference type="Proteomes" id="UP000000483">
    <property type="component" value="Chromosome"/>
</dbReference>
<reference evidence="1 2" key="1">
    <citation type="journal article" date="2011" name="Stand. Genomic Sci.">
        <title>Complete genome sequence of the acetate-degrading sulfate reducer Desulfobacca acetoxidans type strain (ASRB2).</title>
        <authorList>
            <person name="Goker M."/>
            <person name="Teshima H."/>
            <person name="Lapidus A."/>
            <person name="Nolan M."/>
            <person name="Lucas S."/>
            <person name="Hammon N."/>
            <person name="Deshpande S."/>
            <person name="Cheng J.F."/>
            <person name="Tapia R."/>
            <person name="Han C."/>
            <person name="Goodwin L."/>
            <person name="Pitluck S."/>
            <person name="Huntemann M."/>
            <person name="Liolios K."/>
            <person name="Ivanova N."/>
            <person name="Pagani I."/>
            <person name="Mavromatis K."/>
            <person name="Ovchinikova G."/>
            <person name="Pati A."/>
            <person name="Chen A."/>
            <person name="Palaniappan K."/>
            <person name="Land M."/>
            <person name="Hauser L."/>
            <person name="Brambilla E.M."/>
            <person name="Rohde M."/>
            <person name="Spring S."/>
            <person name="Detter J.C."/>
            <person name="Woyke T."/>
            <person name="Bristow J."/>
            <person name="Eisen J.A."/>
            <person name="Markowitz V."/>
            <person name="Hugenholtz P."/>
            <person name="Kyrpides N.C."/>
            <person name="Klenk H.P."/>
        </authorList>
    </citation>
    <scope>NUCLEOTIDE SEQUENCE [LARGE SCALE GENOMIC DNA]</scope>
    <source>
        <strain evidence="2">ATCC 700848 / DSM 11109 / ASRB2</strain>
    </source>
</reference>
<protein>
    <submittedName>
        <fullName evidence="1">Uncharacterized protein</fullName>
    </submittedName>
</protein>
<organism evidence="1 2">
    <name type="scientific">Desulfobacca acetoxidans (strain ATCC 700848 / DSM 11109 / ASRB2)</name>
    <dbReference type="NCBI Taxonomy" id="880072"/>
    <lineage>
        <taxon>Bacteria</taxon>
        <taxon>Pseudomonadati</taxon>
        <taxon>Thermodesulfobacteriota</taxon>
        <taxon>Desulfobaccia</taxon>
        <taxon>Desulfobaccales</taxon>
        <taxon>Desulfobaccaceae</taxon>
        <taxon>Desulfobacca</taxon>
    </lineage>
</organism>
<evidence type="ECO:0000313" key="2">
    <source>
        <dbReference type="Proteomes" id="UP000000483"/>
    </source>
</evidence>
<dbReference type="RefSeq" id="WP_013706125.1">
    <property type="nucleotide sequence ID" value="NC_015388.1"/>
</dbReference>
<dbReference type="HOGENOM" id="CLU_1508271_0_0_7"/>
<keyword evidence="2" id="KW-1185">Reference proteome</keyword>
<proteinExistence type="predicted"/>
<dbReference type="eggNOG" id="ENOG503396C">
    <property type="taxonomic scope" value="Bacteria"/>
</dbReference>
<dbReference type="KEGG" id="dao:Desac_1150"/>
<evidence type="ECO:0000313" key="1">
    <source>
        <dbReference type="EMBL" id="AEB09013.1"/>
    </source>
</evidence>
<accession>F2NCE9</accession>